<dbReference type="SUPFAM" id="SSF109604">
    <property type="entry name" value="HD-domain/PDEase-like"/>
    <property type="match status" value="1"/>
</dbReference>
<sequence length="411" mass="46913">MGTPSLGWSIWREKNKDIDLTHALQVLVSKETLNVSGADQDPPTAVCQLKKKLSAAPGEAETGRAFNRYDERLLEDFAVYCGLALQTVQTVQRIEYQRASQDVTQEVLSYHLTAAQEEIRALQEAEIPSAQSLCILDFSFSDFGLSEDSTAQATVRMFLDLNLVQDFNIAYKCLCQWVLSVRRGYRSNVPYHNWSHGLSTAQCMFAIVMSTDQLQSNFSRLEVLALMIATLNHDLDHRGVSNSYIERTQQPLAQLYGTSSLEHHHYDMCLFILNNPGSQILSGLCPDDYRTVLPMIEKAILATDLAVYMERRAEFFELGQRGMRWEEDRHRDLLRSMLMTASDIAAITKPWHIQKRTAKLVASEFFAQGDREKEEFNIKPADMMNRDNSTRLPHMQVNYIDGMCHPLYQQP</sequence>
<evidence type="ECO:0000313" key="4">
    <source>
        <dbReference type="Proteomes" id="UP001652741"/>
    </source>
</evidence>
<dbReference type="Gene3D" id="1.10.1300.10">
    <property type="entry name" value="3'5'-cyclic nucleotide phosphodiesterase, catalytic domain"/>
    <property type="match status" value="1"/>
</dbReference>
<dbReference type="Pfam" id="PF00233">
    <property type="entry name" value="PDEase_I"/>
    <property type="match status" value="1"/>
</dbReference>
<proteinExistence type="predicted"/>
<dbReference type="Proteomes" id="UP001652741">
    <property type="component" value="Unplaced"/>
</dbReference>
<gene>
    <name evidence="5" type="primary">LOC123732893</name>
</gene>
<evidence type="ECO:0000259" key="3">
    <source>
        <dbReference type="PROSITE" id="PS51845"/>
    </source>
</evidence>
<feature type="domain" description="PDEase" evidence="3">
    <location>
        <begin position="115"/>
        <end position="411"/>
    </location>
</feature>
<dbReference type="RefSeq" id="XP_045568182.1">
    <property type="nucleotide sequence ID" value="XM_045712226.1"/>
</dbReference>
<dbReference type="Gene3D" id="3.30.450.40">
    <property type="match status" value="1"/>
</dbReference>
<dbReference type="InterPro" id="IPR029016">
    <property type="entry name" value="GAF-like_dom_sf"/>
</dbReference>
<keyword evidence="1" id="KW-0479">Metal-binding</keyword>
<keyword evidence="4" id="KW-1185">Reference proteome</keyword>
<dbReference type="PROSITE" id="PS00126">
    <property type="entry name" value="PDEASE_I_1"/>
    <property type="match status" value="1"/>
</dbReference>
<dbReference type="InterPro" id="IPR002073">
    <property type="entry name" value="PDEase_catalytic_dom"/>
</dbReference>
<dbReference type="InterPro" id="IPR036971">
    <property type="entry name" value="PDEase_catalytic_dom_sf"/>
</dbReference>
<evidence type="ECO:0000313" key="5">
    <source>
        <dbReference type="RefSeq" id="XP_045568182.1"/>
    </source>
</evidence>
<protein>
    <submittedName>
        <fullName evidence="5">cGMP-specific 3',5'-cyclic phosphodiesterase-like</fullName>
    </submittedName>
</protein>
<name>A0ABM3EAU0_SALSA</name>
<evidence type="ECO:0000256" key="2">
    <source>
        <dbReference type="ARBA" id="ARBA00022801"/>
    </source>
</evidence>
<organism evidence="4 5">
    <name type="scientific">Salmo salar</name>
    <name type="common">Atlantic salmon</name>
    <dbReference type="NCBI Taxonomy" id="8030"/>
    <lineage>
        <taxon>Eukaryota</taxon>
        <taxon>Metazoa</taxon>
        <taxon>Chordata</taxon>
        <taxon>Craniata</taxon>
        <taxon>Vertebrata</taxon>
        <taxon>Euteleostomi</taxon>
        <taxon>Actinopterygii</taxon>
        <taxon>Neopterygii</taxon>
        <taxon>Teleostei</taxon>
        <taxon>Protacanthopterygii</taxon>
        <taxon>Salmoniformes</taxon>
        <taxon>Salmonidae</taxon>
        <taxon>Salmoninae</taxon>
        <taxon>Salmo</taxon>
    </lineage>
</organism>
<dbReference type="CDD" id="cd00077">
    <property type="entry name" value="HDc"/>
    <property type="match status" value="1"/>
</dbReference>
<dbReference type="SMART" id="SM00471">
    <property type="entry name" value="HDc"/>
    <property type="match status" value="1"/>
</dbReference>
<dbReference type="InterPro" id="IPR023174">
    <property type="entry name" value="PDEase_CS"/>
</dbReference>
<accession>A0ABM3EAU0</accession>
<dbReference type="PANTHER" id="PTHR11347">
    <property type="entry name" value="CYCLIC NUCLEOTIDE PHOSPHODIESTERASE"/>
    <property type="match status" value="1"/>
</dbReference>
<dbReference type="InterPro" id="IPR023088">
    <property type="entry name" value="PDEase"/>
</dbReference>
<reference evidence="5" key="1">
    <citation type="submission" date="2025-08" db="UniProtKB">
        <authorList>
            <consortium name="RefSeq"/>
        </authorList>
    </citation>
    <scope>IDENTIFICATION</scope>
</reference>
<dbReference type="InterPro" id="IPR003607">
    <property type="entry name" value="HD/PDEase_dom"/>
</dbReference>
<keyword evidence="2" id="KW-0378">Hydrolase</keyword>
<dbReference type="SUPFAM" id="SSF55781">
    <property type="entry name" value="GAF domain-like"/>
    <property type="match status" value="1"/>
</dbReference>
<dbReference type="PRINTS" id="PR00387">
    <property type="entry name" value="PDIESTERASE1"/>
</dbReference>
<dbReference type="PROSITE" id="PS51845">
    <property type="entry name" value="PDEASE_I_2"/>
    <property type="match status" value="1"/>
</dbReference>
<evidence type="ECO:0000256" key="1">
    <source>
        <dbReference type="ARBA" id="ARBA00022723"/>
    </source>
</evidence>
<dbReference type="GeneID" id="123732893"/>